<dbReference type="PANTHER" id="PTHR28595:SF1">
    <property type="entry name" value="LARGE RIBOSOMAL SUBUNIT PROTEIN ML54"/>
    <property type="match status" value="1"/>
</dbReference>
<name>A0A397HQ99_ASPTH</name>
<proteinExistence type="inferred from homology"/>
<keyword evidence="3" id="KW-0689">Ribosomal protein</keyword>
<feature type="compositionally biased region" description="Basic and acidic residues" evidence="8">
    <location>
        <begin position="88"/>
        <end position="102"/>
    </location>
</feature>
<evidence type="ECO:0000313" key="9">
    <source>
        <dbReference type="EMBL" id="RHZ65345.1"/>
    </source>
</evidence>
<dbReference type="PANTHER" id="PTHR28595">
    <property type="entry name" value="39S RIBOSOMAL PROTEIN L54, MITOCHONDRIAL"/>
    <property type="match status" value="1"/>
</dbReference>
<keyword evidence="10" id="KW-1185">Reference proteome</keyword>
<evidence type="ECO:0000256" key="7">
    <source>
        <dbReference type="ARBA" id="ARBA00035179"/>
    </source>
</evidence>
<organism evidence="9 10">
    <name type="scientific">Aspergillus thermomutatus</name>
    <name type="common">Neosartorya pseudofischeri</name>
    <dbReference type="NCBI Taxonomy" id="41047"/>
    <lineage>
        <taxon>Eukaryota</taxon>
        <taxon>Fungi</taxon>
        <taxon>Dikarya</taxon>
        <taxon>Ascomycota</taxon>
        <taxon>Pezizomycotina</taxon>
        <taxon>Eurotiomycetes</taxon>
        <taxon>Eurotiomycetidae</taxon>
        <taxon>Eurotiales</taxon>
        <taxon>Aspergillaceae</taxon>
        <taxon>Aspergillus</taxon>
        <taxon>Aspergillus subgen. Fumigati</taxon>
    </lineage>
</organism>
<dbReference type="GeneID" id="38130859"/>
<evidence type="ECO:0000256" key="2">
    <source>
        <dbReference type="ARBA" id="ARBA00022946"/>
    </source>
</evidence>
<keyword evidence="4" id="KW-0496">Mitochondrion</keyword>
<dbReference type="VEuPathDB" id="FungiDB:CDV56_108885"/>
<dbReference type="RefSeq" id="XP_026617815.1">
    <property type="nucleotide sequence ID" value="XM_026762504.1"/>
</dbReference>
<dbReference type="EMBL" id="NKHU02000018">
    <property type="protein sequence ID" value="RHZ65345.1"/>
    <property type="molecule type" value="Genomic_DNA"/>
</dbReference>
<evidence type="ECO:0000256" key="6">
    <source>
        <dbReference type="ARBA" id="ARBA00033752"/>
    </source>
</evidence>
<evidence type="ECO:0000256" key="3">
    <source>
        <dbReference type="ARBA" id="ARBA00022980"/>
    </source>
</evidence>
<accession>A0A397HQ99</accession>
<feature type="compositionally biased region" description="Polar residues" evidence="8">
    <location>
        <begin position="69"/>
        <end position="83"/>
    </location>
</feature>
<gene>
    <name evidence="9" type="ORF">CDV56_108885</name>
</gene>
<protein>
    <recommendedName>
        <fullName evidence="7">Large ribosomal subunit protein mL54</fullName>
    </recommendedName>
</protein>
<dbReference type="Pfam" id="PF08561">
    <property type="entry name" value="Ribosomal_L37"/>
    <property type="match status" value="1"/>
</dbReference>
<sequence length="261" mass="28506">MICRRCRTSILSQLQPQPTVSWSASSCARQLPIQRSQFRNYSDGTPTVSATPPPPVPRQPVGGDITIPSAISSATPGVSQPLSTPEGVHVDVNPEKPVKPAAERTPSIAPAGTKLNGLNYFKNKPDVFALEDSEYPDWLWELLDDSSKAKKEGGVDPSSMFFFFALVCGEVRANAVPPALNKKQRKRYEKKMAARAATLPPQIPVHHHATDITPAQYNLEGASEDLVALAAESIEKRTEITKSARDARRKAIREANFLRGL</sequence>
<dbReference type="GO" id="GO:0003735">
    <property type="term" value="F:structural constituent of ribosome"/>
    <property type="evidence" value="ECO:0007669"/>
    <property type="project" value="TreeGrafter"/>
</dbReference>
<comment type="subcellular location">
    <subcellularLocation>
        <location evidence="1">Mitochondrion</location>
    </subcellularLocation>
</comment>
<feature type="region of interest" description="Disordered" evidence="8">
    <location>
        <begin position="37"/>
        <end position="109"/>
    </location>
</feature>
<comment type="similarity">
    <text evidence="6">Belongs to the mitochondrion-specific ribosomal protein mL54 family.</text>
</comment>
<dbReference type="OrthoDB" id="10252718at2759"/>
<dbReference type="STRING" id="41047.A0A397HQ99"/>
<keyword evidence="5" id="KW-0687">Ribonucleoprotein</keyword>
<dbReference type="Proteomes" id="UP000215305">
    <property type="component" value="Unassembled WGS sequence"/>
</dbReference>
<evidence type="ECO:0000313" key="10">
    <source>
        <dbReference type="Proteomes" id="UP000215305"/>
    </source>
</evidence>
<evidence type="ECO:0000256" key="1">
    <source>
        <dbReference type="ARBA" id="ARBA00004173"/>
    </source>
</evidence>
<dbReference type="GO" id="GO:0005762">
    <property type="term" value="C:mitochondrial large ribosomal subunit"/>
    <property type="evidence" value="ECO:0007669"/>
    <property type="project" value="TreeGrafter"/>
</dbReference>
<evidence type="ECO:0000256" key="8">
    <source>
        <dbReference type="SAM" id="MobiDB-lite"/>
    </source>
</evidence>
<evidence type="ECO:0000256" key="4">
    <source>
        <dbReference type="ARBA" id="ARBA00023128"/>
    </source>
</evidence>
<evidence type="ECO:0000256" key="5">
    <source>
        <dbReference type="ARBA" id="ARBA00023274"/>
    </source>
</evidence>
<dbReference type="PROSITE" id="PS51257">
    <property type="entry name" value="PROKAR_LIPOPROTEIN"/>
    <property type="match status" value="1"/>
</dbReference>
<dbReference type="AlphaFoldDB" id="A0A397HQ99"/>
<dbReference type="InterPro" id="IPR013870">
    <property type="entry name" value="Ribosomal_mL54"/>
</dbReference>
<reference evidence="9" key="1">
    <citation type="submission" date="2018-08" db="EMBL/GenBank/DDBJ databases">
        <title>Draft genome sequence of azole-resistant Aspergillus thermomutatus (Neosartorya pseudofischeri) strain HMR AF 39, isolated from a human nasal aspirate.</title>
        <authorList>
            <person name="Parent-Michaud M."/>
            <person name="Dufresne P.J."/>
            <person name="Fournier E."/>
            <person name="Martineau C."/>
            <person name="Moreira S."/>
            <person name="Perkins V."/>
            <person name="De Repentigny L."/>
            <person name="Dufresne S.F."/>
        </authorList>
    </citation>
    <scope>NUCLEOTIDE SEQUENCE [LARGE SCALE GENOMIC DNA]</scope>
    <source>
        <strain evidence="9">HMR AF 39</strain>
    </source>
</reference>
<comment type="caution">
    <text evidence="9">The sequence shown here is derived from an EMBL/GenBank/DDBJ whole genome shotgun (WGS) entry which is preliminary data.</text>
</comment>
<keyword evidence="2" id="KW-0809">Transit peptide</keyword>